<keyword evidence="2 5" id="KW-0396">Initiation factor</keyword>
<evidence type="ECO:0000256" key="4">
    <source>
        <dbReference type="SAM" id="MobiDB-lite"/>
    </source>
</evidence>
<keyword evidence="1" id="KW-0963">Cytoplasm</keyword>
<dbReference type="PANTHER" id="PTHR21681">
    <property type="entry name" value="EUKARYOTIC TRANSLATION INITIATION FACTOR 3 SUBUNIT J"/>
    <property type="match status" value="1"/>
</dbReference>
<evidence type="ECO:0000313" key="7">
    <source>
        <dbReference type="Proteomes" id="UP000070412"/>
    </source>
</evidence>
<dbReference type="EnsemblMetazoa" id="SSS_3002s_mrna">
    <property type="protein sequence ID" value="KAF7495047.1"/>
    <property type="gene ID" value="SSS_3002"/>
</dbReference>
<evidence type="ECO:0000313" key="5">
    <source>
        <dbReference type="EMBL" id="KAF7495047.1"/>
    </source>
</evidence>
<dbReference type="InterPro" id="IPR013906">
    <property type="entry name" value="eIF3j"/>
</dbReference>
<proteinExistence type="predicted"/>
<gene>
    <name evidence="5" type="ORF">SSS_3002</name>
</gene>
<evidence type="ECO:0000256" key="2">
    <source>
        <dbReference type="ARBA" id="ARBA00022540"/>
    </source>
</evidence>
<dbReference type="PANTHER" id="PTHR21681:SF0">
    <property type="entry name" value="EUKARYOTIC TRANSLATION INITIATION FACTOR 3 SUBUNIT J"/>
    <property type="match status" value="1"/>
</dbReference>
<keyword evidence="3" id="KW-0648">Protein biosynthesis</keyword>
<keyword evidence="7" id="KW-1185">Reference proteome</keyword>
<dbReference type="AlphaFoldDB" id="A0A834REB0"/>
<evidence type="ECO:0000256" key="3">
    <source>
        <dbReference type="ARBA" id="ARBA00022917"/>
    </source>
</evidence>
<dbReference type="GO" id="GO:0005852">
    <property type="term" value="C:eukaryotic translation initiation factor 3 complex"/>
    <property type="evidence" value="ECO:0007669"/>
    <property type="project" value="InterPro"/>
</dbReference>
<dbReference type="Proteomes" id="UP000070412">
    <property type="component" value="Unassembled WGS sequence"/>
</dbReference>
<feature type="compositionally biased region" description="Low complexity" evidence="4">
    <location>
        <begin position="40"/>
        <end position="51"/>
    </location>
</feature>
<evidence type="ECO:0000313" key="6">
    <source>
        <dbReference type="EnsemblMetazoa" id="KAF7495047.1"/>
    </source>
</evidence>
<name>A0A834REB0_SARSC</name>
<reference evidence="5" key="2">
    <citation type="submission" date="2020-01" db="EMBL/GenBank/DDBJ databases">
        <authorList>
            <person name="Korhonen P.K.K."/>
            <person name="Guangxu M.G."/>
            <person name="Wang T.W."/>
            <person name="Stroehlein A.J.S."/>
            <person name="Young N.D."/>
            <person name="Ang C.-S.A."/>
            <person name="Fernando D.W.F."/>
            <person name="Lu H.L."/>
            <person name="Taylor S.T."/>
            <person name="Ehtesham M.E.M."/>
            <person name="Najaraj S.H.N."/>
            <person name="Harsha G.H.G."/>
            <person name="Madugundu A.M."/>
            <person name="Renuse S.R."/>
            <person name="Holt D.H."/>
            <person name="Pandey A.P."/>
            <person name="Papenfuss A.P."/>
            <person name="Gasser R.B.G."/>
            <person name="Fischer K.F."/>
        </authorList>
    </citation>
    <scope>NUCLEOTIDE SEQUENCE</scope>
    <source>
        <strain evidence="5">SSS_KF_BRIS2020</strain>
    </source>
</reference>
<dbReference type="Pfam" id="PF08597">
    <property type="entry name" value="eIF3_subunit"/>
    <property type="match status" value="1"/>
</dbReference>
<accession>A0A834REB0</accession>
<dbReference type="InterPro" id="IPR023194">
    <property type="entry name" value="eIF3-like_dom_sf"/>
</dbReference>
<sequence length="237" mass="27251">MEEEGWTLVSNINNNKWQEEDDEDIKENWDDDDEDEEQSKSSSTAQTSQPSEKTDENKTTAIKAGKKKNKALKEKIIQKENESNLRPKSANELLIEKLEQQRLVEEGDLALAKETFGVSSSSDSSALDSIRLATKDDFEEFRKALNEKLNPFTRSPHYLDFLDNLFRSLATSLKTDDIKKLITTLNAVCNEKIKSQKQQTSKAKKANKKNAGIRIERDNDYSYDQYADDYNDYNDFL</sequence>
<feature type="region of interest" description="Disordered" evidence="4">
    <location>
        <begin position="1"/>
        <end position="70"/>
    </location>
</feature>
<protein>
    <submittedName>
        <fullName evidence="5">Eukaryotic translation initiation factor 3 subunit J</fullName>
    </submittedName>
</protein>
<organism evidence="5">
    <name type="scientific">Sarcoptes scabiei</name>
    <name type="common">Itch mite</name>
    <name type="synonym">Acarus scabiei</name>
    <dbReference type="NCBI Taxonomy" id="52283"/>
    <lineage>
        <taxon>Eukaryota</taxon>
        <taxon>Metazoa</taxon>
        <taxon>Ecdysozoa</taxon>
        <taxon>Arthropoda</taxon>
        <taxon>Chelicerata</taxon>
        <taxon>Arachnida</taxon>
        <taxon>Acari</taxon>
        <taxon>Acariformes</taxon>
        <taxon>Sarcoptiformes</taxon>
        <taxon>Astigmata</taxon>
        <taxon>Psoroptidia</taxon>
        <taxon>Sarcoptoidea</taxon>
        <taxon>Sarcoptidae</taxon>
        <taxon>Sarcoptinae</taxon>
        <taxon>Sarcoptes</taxon>
    </lineage>
</organism>
<reference evidence="7" key="1">
    <citation type="journal article" date="2020" name="PLoS Negl. Trop. Dis.">
        <title>High-quality nuclear genome for Sarcoptes scabiei-A critical resource for a neglected parasite.</title>
        <authorList>
            <person name="Korhonen P.K."/>
            <person name="Gasser R.B."/>
            <person name="Ma G."/>
            <person name="Wang T."/>
            <person name="Stroehlein A.J."/>
            <person name="Young N.D."/>
            <person name="Ang C.S."/>
            <person name="Fernando D.D."/>
            <person name="Lu H.C."/>
            <person name="Taylor S."/>
            <person name="Reynolds S.L."/>
            <person name="Mofiz E."/>
            <person name="Najaraj S.H."/>
            <person name="Gowda H."/>
            <person name="Madugundu A."/>
            <person name="Renuse S."/>
            <person name="Holt D."/>
            <person name="Pandey A."/>
            <person name="Papenfuss A.T."/>
            <person name="Fischer K."/>
        </authorList>
    </citation>
    <scope>NUCLEOTIDE SEQUENCE [LARGE SCALE GENOMIC DNA]</scope>
</reference>
<dbReference type="OrthoDB" id="20381at2759"/>
<evidence type="ECO:0000256" key="1">
    <source>
        <dbReference type="ARBA" id="ARBA00022490"/>
    </source>
</evidence>
<dbReference type="Gene3D" id="1.10.246.60">
    <property type="entry name" value="Eukaryotic translation initiation factor 3 like domains"/>
    <property type="match status" value="1"/>
</dbReference>
<dbReference type="GO" id="GO:0003743">
    <property type="term" value="F:translation initiation factor activity"/>
    <property type="evidence" value="ECO:0007669"/>
    <property type="project" value="UniProtKB-KW"/>
</dbReference>
<reference evidence="6" key="3">
    <citation type="submission" date="2022-06" db="UniProtKB">
        <authorList>
            <consortium name="EnsemblMetazoa"/>
        </authorList>
    </citation>
    <scope>IDENTIFICATION</scope>
</reference>
<feature type="compositionally biased region" description="Acidic residues" evidence="4">
    <location>
        <begin position="19"/>
        <end position="37"/>
    </location>
</feature>
<dbReference type="EMBL" id="WVUK01000050">
    <property type="protein sequence ID" value="KAF7495047.1"/>
    <property type="molecule type" value="Genomic_DNA"/>
</dbReference>